<proteinExistence type="predicted"/>
<accession>A0A059ZX07</accession>
<gene>
    <name evidence="2" type="ORF">Acaty_c2149</name>
</gene>
<dbReference type="RefSeq" id="WP_004868461.1">
    <property type="nucleotide sequence ID" value="NZ_CP005986.1"/>
</dbReference>
<sequence length="114" mass="12203">MWGLLVGVVSYFPAAWYGHRFLEGQGMEPGFMRKLSVFLFASIVSTALGYGVSLVTSSPAHRRAEAGLQRQTLQLLGSAARCTQNPGLPQCSQDRAEAEQLLGKILGGAPAKSH</sequence>
<keyword evidence="1" id="KW-0812">Transmembrane</keyword>
<protein>
    <submittedName>
        <fullName evidence="2">Uncharacterized protein</fullName>
    </submittedName>
</protein>
<name>A0A059ZX07_ACICK</name>
<evidence type="ECO:0000256" key="1">
    <source>
        <dbReference type="SAM" id="Phobius"/>
    </source>
</evidence>
<dbReference type="EMBL" id="CP005986">
    <property type="protein sequence ID" value="AIA56003.1"/>
    <property type="molecule type" value="Genomic_DNA"/>
</dbReference>
<dbReference type="eggNOG" id="ENOG5031BVY">
    <property type="taxonomic scope" value="Bacteria"/>
</dbReference>
<evidence type="ECO:0000313" key="2">
    <source>
        <dbReference type="EMBL" id="AIA56003.1"/>
    </source>
</evidence>
<dbReference type="Proteomes" id="UP000005522">
    <property type="component" value="Chromosome"/>
</dbReference>
<feature type="transmembrane region" description="Helical" evidence="1">
    <location>
        <begin position="35"/>
        <end position="55"/>
    </location>
</feature>
<keyword evidence="1" id="KW-1133">Transmembrane helix</keyword>
<organism evidence="2 3">
    <name type="scientific">Acidithiobacillus caldus (strain ATCC 51756 / DSM 8584 / KU)</name>
    <dbReference type="NCBI Taxonomy" id="637389"/>
    <lineage>
        <taxon>Bacteria</taxon>
        <taxon>Pseudomonadati</taxon>
        <taxon>Pseudomonadota</taxon>
        <taxon>Acidithiobacillia</taxon>
        <taxon>Acidithiobacillales</taxon>
        <taxon>Acidithiobacillaceae</taxon>
        <taxon>Acidithiobacillus</taxon>
    </lineage>
</organism>
<evidence type="ECO:0000313" key="3">
    <source>
        <dbReference type="Proteomes" id="UP000005522"/>
    </source>
</evidence>
<dbReference type="HOGENOM" id="CLU_2115675_0_0_6"/>
<dbReference type="KEGG" id="acz:Acaty_c2149"/>
<dbReference type="AlphaFoldDB" id="A0A059ZX07"/>
<reference evidence="2 3" key="1">
    <citation type="journal article" date="2009" name="J. Bacteriol.">
        <title>Draft genome sequence of the extremely acidophilic bacterium Acidithiobacillus caldus ATCC 51756 reveals metabolic versatility in the genus Acidithiobacillus.</title>
        <authorList>
            <person name="Valdes J."/>
            <person name="Quatrini R."/>
            <person name="Hallberg K."/>
            <person name="Dopson M."/>
            <person name="Valenzuela P.D."/>
            <person name="Holmes D.S."/>
        </authorList>
    </citation>
    <scope>NUCLEOTIDE SEQUENCE [LARGE SCALE GENOMIC DNA]</scope>
    <source>
        <strain evidence="3">ATCC 51756 / DSM 8584 / KU</strain>
    </source>
</reference>
<keyword evidence="1" id="KW-0472">Membrane</keyword>